<dbReference type="EMBL" id="WMFA01000021">
    <property type="protein sequence ID" value="MYL73126.1"/>
    <property type="molecule type" value="Genomic_DNA"/>
</dbReference>
<evidence type="ECO:0000313" key="2">
    <source>
        <dbReference type="EMBL" id="MYL73126.1"/>
    </source>
</evidence>
<gene>
    <name evidence="2" type="ORF">GLW00_20120</name>
</gene>
<reference evidence="2 3" key="1">
    <citation type="submission" date="2019-11" db="EMBL/GenBank/DDBJ databases">
        <title>Genome sequences of 17 halophilic strains isolated from different environments.</title>
        <authorList>
            <person name="Furrow R.E."/>
        </authorList>
    </citation>
    <scope>NUCLEOTIDE SEQUENCE [LARGE SCALE GENOMIC DNA]</scope>
    <source>
        <strain evidence="2 3">SL-4</strain>
    </source>
</reference>
<dbReference type="InterPro" id="IPR016181">
    <property type="entry name" value="Acyl_CoA_acyltransferase"/>
</dbReference>
<dbReference type="Pfam" id="PF13527">
    <property type="entry name" value="Acetyltransf_9"/>
    <property type="match status" value="1"/>
</dbReference>
<dbReference type="GO" id="GO:0034069">
    <property type="term" value="F:aminoglycoside N-acetyltransferase activity"/>
    <property type="evidence" value="ECO:0007669"/>
    <property type="project" value="TreeGrafter"/>
</dbReference>
<dbReference type="CDD" id="cd04301">
    <property type="entry name" value="NAT_SF"/>
    <property type="match status" value="1"/>
</dbReference>
<accession>A0A845FHN4</accession>
<dbReference type="InterPro" id="IPR000182">
    <property type="entry name" value="GNAT_dom"/>
</dbReference>
<dbReference type="SUPFAM" id="SSF55729">
    <property type="entry name" value="Acyl-CoA N-acyltransferases (Nat)"/>
    <property type="match status" value="1"/>
</dbReference>
<dbReference type="GO" id="GO:0030649">
    <property type="term" value="P:aminoglycoside antibiotic catabolic process"/>
    <property type="evidence" value="ECO:0007669"/>
    <property type="project" value="TreeGrafter"/>
</dbReference>
<evidence type="ECO:0000259" key="1">
    <source>
        <dbReference type="PROSITE" id="PS51186"/>
    </source>
</evidence>
<dbReference type="PROSITE" id="PS51186">
    <property type="entry name" value="GNAT"/>
    <property type="match status" value="1"/>
</dbReference>
<dbReference type="PANTHER" id="PTHR37817:SF1">
    <property type="entry name" value="N-ACETYLTRANSFERASE EIS"/>
    <property type="match status" value="1"/>
</dbReference>
<feature type="domain" description="N-acetyltransferase" evidence="1">
    <location>
        <begin position="15"/>
        <end position="163"/>
    </location>
</feature>
<dbReference type="Gene3D" id="3.40.630.30">
    <property type="match status" value="1"/>
</dbReference>
<protein>
    <submittedName>
        <fullName evidence="2">GNAT family N-acetyltransferase</fullName>
    </submittedName>
</protein>
<dbReference type="PANTHER" id="PTHR37817">
    <property type="entry name" value="N-ACETYLTRANSFERASE EIS"/>
    <property type="match status" value="1"/>
</dbReference>
<name>A0A845FHN4_9BACI</name>
<sequence length="300" mass="35193">MIWEDKTINQLKYESNYSKDTKLRENLYPLFNTVFGIPENTFKDFYFRGFWDPTYKPYSFFSEGYAVANVSTFDFPIFLNGVLHKAAGIQSVMTHPDYRKKGLMNTLMKKALAEIDESYNLSFLVTSDPNLYKKYGFRILNEYFYVKDYNHKGSHCADLKSIDVFDSHDLKKIQDLFKKNVPSTSVFYPVNYEHPFYLNMYNPNMKNLVYYSASLDLMIMYEVVDNKLELFDVIGSSLPDLDKICSLIPEPFHEIHLFFNPDKFSTGFNVLEYDSPDKLMVRGNLEISQPSFKLPIFAEF</sequence>
<dbReference type="Proteomes" id="UP000450457">
    <property type="component" value="Unassembled WGS sequence"/>
</dbReference>
<proteinExistence type="predicted"/>
<dbReference type="AlphaFoldDB" id="A0A845FHN4"/>
<dbReference type="InterPro" id="IPR051554">
    <property type="entry name" value="Acetyltransferase_Eis"/>
</dbReference>
<organism evidence="2 3">
    <name type="scientific">Halobacillus litoralis</name>
    <dbReference type="NCBI Taxonomy" id="45668"/>
    <lineage>
        <taxon>Bacteria</taxon>
        <taxon>Bacillati</taxon>
        <taxon>Bacillota</taxon>
        <taxon>Bacilli</taxon>
        <taxon>Bacillales</taxon>
        <taxon>Bacillaceae</taxon>
        <taxon>Halobacillus</taxon>
    </lineage>
</organism>
<keyword evidence="2" id="KW-0808">Transferase</keyword>
<comment type="caution">
    <text evidence="2">The sequence shown here is derived from an EMBL/GenBank/DDBJ whole genome shotgun (WGS) entry which is preliminary data.</text>
</comment>
<evidence type="ECO:0000313" key="3">
    <source>
        <dbReference type="Proteomes" id="UP000450457"/>
    </source>
</evidence>